<dbReference type="GO" id="GO:0006487">
    <property type="term" value="P:protein N-linked glycosylation"/>
    <property type="evidence" value="ECO:0007669"/>
    <property type="project" value="TreeGrafter"/>
</dbReference>
<dbReference type="EMBL" id="LSSN01004230">
    <property type="protein sequence ID" value="OMJ11897.1"/>
    <property type="molecule type" value="Genomic_DNA"/>
</dbReference>
<dbReference type="GO" id="GO:0000032">
    <property type="term" value="P:cell wall mannoprotein biosynthetic process"/>
    <property type="evidence" value="ECO:0007669"/>
    <property type="project" value="TreeGrafter"/>
</dbReference>
<dbReference type="STRING" id="133412.A0A1R1XBA7"/>
<name>A0A1R1XBA7_9FUNG</name>
<evidence type="ECO:0000313" key="8">
    <source>
        <dbReference type="Proteomes" id="UP000187283"/>
    </source>
</evidence>
<dbReference type="Gene3D" id="3.90.550.10">
    <property type="entry name" value="Spore Coat Polysaccharide Biosynthesis Protein SpsA, Chain A"/>
    <property type="match status" value="1"/>
</dbReference>
<evidence type="ECO:0000256" key="5">
    <source>
        <dbReference type="SAM" id="Phobius"/>
    </source>
</evidence>
<evidence type="ECO:0000256" key="3">
    <source>
        <dbReference type="PIRSR" id="PIRSR018153-1"/>
    </source>
</evidence>
<feature type="compositionally biased region" description="Polar residues" evidence="4">
    <location>
        <begin position="48"/>
        <end position="60"/>
    </location>
</feature>
<dbReference type="FunFam" id="3.90.550.10:FF:000051">
    <property type="entry name" value="Alpha-1,2-mannosyltransferase (Ktr4)"/>
    <property type="match status" value="1"/>
</dbReference>
<keyword evidence="2 6" id="KW-0808">Transferase</keyword>
<comment type="similarity">
    <text evidence="1">Belongs to the glycosyltransferase 15 family.</text>
</comment>
<evidence type="ECO:0000313" key="7">
    <source>
        <dbReference type="EMBL" id="OMJ14505.1"/>
    </source>
</evidence>
<keyword evidence="8" id="KW-1185">Reference proteome</keyword>
<keyword evidence="5" id="KW-0472">Membrane</keyword>
<dbReference type="Pfam" id="PF01793">
    <property type="entry name" value="Glyco_transf_15"/>
    <property type="match status" value="1"/>
</dbReference>
<accession>A0A1R1XBA7</accession>
<dbReference type="OrthoDB" id="439943at2759"/>
<dbReference type="PIRSF" id="PIRSF018153">
    <property type="entry name" value="Glyco_trans_15"/>
    <property type="match status" value="1"/>
</dbReference>
<sequence>MIKFVPRRISSLLQIILLALLCLIGLHFILKTETSAVVNEIAKPASLKQENAAESPSDQRLLQEDTRQSPSKVKAALVSLVRNTDLHGMRQTIRQIEDRFNHKFNYPYIFLNDVPFTEEFKKGVQDLTKSQVSFGILDSESWGYPSWIDQAKAQDVLDKADYINGKSKSYKFMCRFQSGYIYRHPLLSELEFYWRIEPDVKYYCDLDYDPFKYMKDNGYKYGWNMAPNEYMKTIPTLWNTTKNFMKENPDLIPKKNLLEFTTENGEYNGCHFWTNFEIVDLSFYRSKEYKAYFEYLDKSGGFFYERWGDAPVHTLAVAMFLQKSQVKYFGDVGYYHPAMGFCPKDSNKLGKCVCDPEKENEFNYGCRKRWDIV</sequence>
<protein>
    <submittedName>
        <fullName evidence="6">Alpha-1,2 mannosyltransferase KTR1</fullName>
    </submittedName>
</protein>
<evidence type="ECO:0000313" key="6">
    <source>
        <dbReference type="EMBL" id="OMJ11897.1"/>
    </source>
</evidence>
<keyword evidence="5" id="KW-0812">Transmembrane</keyword>
<dbReference type="InterPro" id="IPR002685">
    <property type="entry name" value="Glyco_trans_15"/>
</dbReference>
<evidence type="ECO:0000256" key="2">
    <source>
        <dbReference type="ARBA" id="ARBA00022679"/>
    </source>
</evidence>
<dbReference type="PANTHER" id="PTHR31121:SF6">
    <property type="entry name" value="ALPHA-1,2 MANNOSYLTRANSFERASE KTR1"/>
    <property type="match status" value="1"/>
</dbReference>
<dbReference type="EMBL" id="LSSN01003038">
    <property type="protein sequence ID" value="OMJ14505.1"/>
    <property type="molecule type" value="Genomic_DNA"/>
</dbReference>
<dbReference type="PANTHER" id="PTHR31121">
    <property type="entry name" value="ALPHA-1,2 MANNOSYLTRANSFERASE KTR1"/>
    <property type="match status" value="1"/>
</dbReference>
<reference evidence="6 8" key="1">
    <citation type="submission" date="2017-01" db="EMBL/GenBank/DDBJ databases">
        <authorList>
            <person name="Mah S.A."/>
            <person name="Swanson W.J."/>
            <person name="Moy G.W."/>
            <person name="Vacquier V.D."/>
        </authorList>
    </citation>
    <scope>NUCLEOTIDE SEQUENCE [LARGE SCALE GENOMIC DNA]</scope>
    <source>
        <strain evidence="6 8">GSMNP</strain>
    </source>
</reference>
<keyword evidence="6" id="KW-0328">Glycosyltransferase</keyword>
<comment type="caution">
    <text evidence="6">The sequence shown here is derived from an EMBL/GenBank/DDBJ whole genome shotgun (WGS) entry which is preliminary data.</text>
</comment>
<dbReference type="GO" id="GO:0000026">
    <property type="term" value="F:alpha-1,2-mannosyltransferase activity"/>
    <property type="evidence" value="ECO:0007669"/>
    <property type="project" value="TreeGrafter"/>
</dbReference>
<proteinExistence type="inferred from homology"/>
<feature type="transmembrane region" description="Helical" evidence="5">
    <location>
        <begin position="12"/>
        <end position="30"/>
    </location>
</feature>
<dbReference type="AlphaFoldDB" id="A0A1R1XBA7"/>
<organism evidence="6 8">
    <name type="scientific">Smittium culicis</name>
    <dbReference type="NCBI Taxonomy" id="133412"/>
    <lineage>
        <taxon>Eukaryota</taxon>
        <taxon>Fungi</taxon>
        <taxon>Fungi incertae sedis</taxon>
        <taxon>Zoopagomycota</taxon>
        <taxon>Kickxellomycotina</taxon>
        <taxon>Harpellomycetes</taxon>
        <taxon>Harpellales</taxon>
        <taxon>Legeriomycetaceae</taxon>
        <taxon>Smittium</taxon>
    </lineage>
</organism>
<dbReference type="Proteomes" id="UP000187283">
    <property type="component" value="Unassembled WGS sequence"/>
</dbReference>
<dbReference type="SUPFAM" id="SSF53448">
    <property type="entry name" value="Nucleotide-diphospho-sugar transferases"/>
    <property type="match status" value="1"/>
</dbReference>
<keyword evidence="5" id="KW-1133">Transmembrane helix</keyword>
<evidence type="ECO:0000256" key="4">
    <source>
        <dbReference type="SAM" id="MobiDB-lite"/>
    </source>
</evidence>
<evidence type="ECO:0000256" key="1">
    <source>
        <dbReference type="ARBA" id="ARBA00007677"/>
    </source>
</evidence>
<gene>
    <name evidence="7" type="ORF">AYI70_g7829</name>
    <name evidence="6" type="ORF">AYI70_g9431</name>
</gene>
<dbReference type="GO" id="GO:0005794">
    <property type="term" value="C:Golgi apparatus"/>
    <property type="evidence" value="ECO:0007669"/>
    <property type="project" value="TreeGrafter"/>
</dbReference>
<feature type="active site" description="Nucleophile" evidence="3">
    <location>
        <position position="277"/>
    </location>
</feature>
<feature type="region of interest" description="Disordered" evidence="4">
    <location>
        <begin position="48"/>
        <end position="70"/>
    </location>
</feature>
<dbReference type="GO" id="GO:0016020">
    <property type="term" value="C:membrane"/>
    <property type="evidence" value="ECO:0007669"/>
    <property type="project" value="InterPro"/>
</dbReference>
<dbReference type="InterPro" id="IPR029044">
    <property type="entry name" value="Nucleotide-diphossugar_trans"/>
</dbReference>